<evidence type="ECO:0000313" key="2">
    <source>
        <dbReference type="Proteomes" id="UP000094056"/>
    </source>
</evidence>
<protein>
    <submittedName>
        <fullName evidence="1">Uncharacterized protein</fullName>
    </submittedName>
</protein>
<reference evidence="1 2" key="1">
    <citation type="submission" date="2016-07" db="EMBL/GenBank/DDBJ databases">
        <title>Draft genome of Scalindua rubra, obtained from a brine-seawater interface in the Red Sea, sheds light on salt adaptation in anammox bacteria.</title>
        <authorList>
            <person name="Speth D.R."/>
            <person name="Lagkouvardos I."/>
            <person name="Wang Y."/>
            <person name="Qian P.-Y."/>
            <person name="Dutilh B.E."/>
            <person name="Jetten M.S."/>
        </authorList>
    </citation>
    <scope>NUCLEOTIDE SEQUENCE [LARGE SCALE GENOMIC DNA]</scope>
    <source>
        <strain evidence="1">BSI-1</strain>
    </source>
</reference>
<name>A0A1E3X3Y5_9BACT</name>
<dbReference type="Proteomes" id="UP000094056">
    <property type="component" value="Unassembled WGS sequence"/>
</dbReference>
<accession>A0A1E3X3Y5</accession>
<comment type="caution">
    <text evidence="1">The sequence shown here is derived from an EMBL/GenBank/DDBJ whole genome shotgun (WGS) entry which is preliminary data.</text>
</comment>
<dbReference type="EMBL" id="MAYW01000240">
    <property type="protein sequence ID" value="ODS30341.1"/>
    <property type="molecule type" value="Genomic_DNA"/>
</dbReference>
<organism evidence="1 2">
    <name type="scientific">Candidatus Scalindua rubra</name>
    <dbReference type="NCBI Taxonomy" id="1872076"/>
    <lineage>
        <taxon>Bacteria</taxon>
        <taxon>Pseudomonadati</taxon>
        <taxon>Planctomycetota</taxon>
        <taxon>Candidatus Brocadiia</taxon>
        <taxon>Candidatus Brocadiales</taxon>
        <taxon>Candidatus Scalinduaceae</taxon>
        <taxon>Candidatus Scalindua</taxon>
    </lineage>
</organism>
<dbReference type="AlphaFoldDB" id="A0A1E3X3Y5"/>
<feature type="non-terminal residue" evidence="1">
    <location>
        <position position="1"/>
    </location>
</feature>
<proteinExistence type="predicted"/>
<gene>
    <name evidence="1" type="ORF">SCARUB_04542</name>
</gene>
<sequence length="48" mass="5203">ACICPQLFEGCDCGHCTGKGEACECAESHTGEHEHEHGHEHEGGEHHH</sequence>
<evidence type="ECO:0000313" key="1">
    <source>
        <dbReference type="EMBL" id="ODS30341.1"/>
    </source>
</evidence>